<sequence>MATAKLGFAKVTEAPPTGVKPKLEEMTLLVAKSTVKEPDKYPSGVPVLGGGEESEVTVYSGSLLKL</sequence>
<reference evidence="1 2" key="1">
    <citation type="submission" date="2017-02" db="EMBL/GenBank/DDBJ databases">
        <authorList>
            <person name="Peterson S.W."/>
        </authorList>
    </citation>
    <scope>NUCLEOTIDE SEQUENCE [LARGE SCALE GENOMIC DNA]</scope>
    <source>
        <strain evidence="1 2">S285</strain>
    </source>
</reference>
<evidence type="ECO:0000313" key="2">
    <source>
        <dbReference type="Proteomes" id="UP000193978"/>
    </source>
</evidence>
<protein>
    <submittedName>
        <fullName evidence="1">Uncharacterized protein</fullName>
    </submittedName>
</protein>
<dbReference type="KEGG" id="mbry:B1812_02350"/>
<keyword evidence="2" id="KW-1185">Reference proteome</keyword>
<organism evidence="1 2">
    <name type="scientific">Methylocystis bryophila</name>
    <dbReference type="NCBI Taxonomy" id="655015"/>
    <lineage>
        <taxon>Bacteria</taxon>
        <taxon>Pseudomonadati</taxon>
        <taxon>Pseudomonadota</taxon>
        <taxon>Alphaproteobacteria</taxon>
        <taxon>Hyphomicrobiales</taxon>
        <taxon>Methylocystaceae</taxon>
        <taxon>Methylocystis</taxon>
    </lineage>
</organism>
<dbReference type="EMBL" id="CP019948">
    <property type="protein sequence ID" value="ARN80110.1"/>
    <property type="molecule type" value="Genomic_DNA"/>
</dbReference>
<gene>
    <name evidence="1" type="ORF">B1812_02350</name>
</gene>
<dbReference type="Proteomes" id="UP000193978">
    <property type="component" value="Chromosome"/>
</dbReference>
<evidence type="ECO:0000313" key="1">
    <source>
        <dbReference type="EMBL" id="ARN80110.1"/>
    </source>
</evidence>
<name>A0A1W6MR85_9HYPH</name>
<accession>A0A1W6MR85</accession>
<dbReference type="AlphaFoldDB" id="A0A1W6MR85"/>
<proteinExistence type="predicted"/>